<evidence type="ECO:0000313" key="2">
    <source>
        <dbReference type="Proteomes" id="UP000276215"/>
    </source>
</evidence>
<dbReference type="Proteomes" id="UP000276215">
    <property type="component" value="Unassembled WGS sequence"/>
</dbReference>
<reference evidence="1 2" key="1">
    <citation type="journal article" date="2018" name="Nat. Ecol. Evol.">
        <title>Pezizomycetes genomes reveal the molecular basis of ectomycorrhizal truffle lifestyle.</title>
        <authorList>
            <person name="Murat C."/>
            <person name="Payen T."/>
            <person name="Noel B."/>
            <person name="Kuo A."/>
            <person name="Morin E."/>
            <person name="Chen J."/>
            <person name="Kohler A."/>
            <person name="Krizsan K."/>
            <person name="Balestrini R."/>
            <person name="Da Silva C."/>
            <person name="Montanini B."/>
            <person name="Hainaut M."/>
            <person name="Levati E."/>
            <person name="Barry K.W."/>
            <person name="Belfiori B."/>
            <person name="Cichocki N."/>
            <person name="Clum A."/>
            <person name="Dockter R.B."/>
            <person name="Fauchery L."/>
            <person name="Guy J."/>
            <person name="Iotti M."/>
            <person name="Le Tacon F."/>
            <person name="Lindquist E.A."/>
            <person name="Lipzen A."/>
            <person name="Malagnac F."/>
            <person name="Mello A."/>
            <person name="Molinier V."/>
            <person name="Miyauchi S."/>
            <person name="Poulain J."/>
            <person name="Riccioni C."/>
            <person name="Rubini A."/>
            <person name="Sitrit Y."/>
            <person name="Splivallo R."/>
            <person name="Traeger S."/>
            <person name="Wang M."/>
            <person name="Zifcakova L."/>
            <person name="Wipf D."/>
            <person name="Zambonelli A."/>
            <person name="Paolocci F."/>
            <person name="Nowrousian M."/>
            <person name="Ottonello S."/>
            <person name="Baldrian P."/>
            <person name="Spatafora J.W."/>
            <person name="Henrissat B."/>
            <person name="Nagy L.G."/>
            <person name="Aury J.M."/>
            <person name="Wincker P."/>
            <person name="Grigoriev I.V."/>
            <person name="Bonfante P."/>
            <person name="Martin F.M."/>
        </authorList>
    </citation>
    <scope>NUCLEOTIDE SEQUENCE [LARGE SCALE GENOMIC DNA]</scope>
    <source>
        <strain evidence="1 2">120613-1</strain>
    </source>
</reference>
<organism evidence="1 2">
    <name type="scientific">Choiromyces venosus 120613-1</name>
    <dbReference type="NCBI Taxonomy" id="1336337"/>
    <lineage>
        <taxon>Eukaryota</taxon>
        <taxon>Fungi</taxon>
        <taxon>Dikarya</taxon>
        <taxon>Ascomycota</taxon>
        <taxon>Pezizomycotina</taxon>
        <taxon>Pezizomycetes</taxon>
        <taxon>Pezizales</taxon>
        <taxon>Tuberaceae</taxon>
        <taxon>Choiromyces</taxon>
    </lineage>
</organism>
<gene>
    <name evidence="1" type="ORF">L873DRAFT_1859862</name>
</gene>
<dbReference type="EMBL" id="ML120469">
    <property type="protein sequence ID" value="RPA92589.1"/>
    <property type="molecule type" value="Genomic_DNA"/>
</dbReference>
<dbReference type="AlphaFoldDB" id="A0A3N4J2Q9"/>
<keyword evidence="2" id="KW-1185">Reference proteome</keyword>
<evidence type="ECO:0000313" key="1">
    <source>
        <dbReference type="EMBL" id="RPA92589.1"/>
    </source>
</evidence>
<accession>A0A3N4J2Q9</accession>
<name>A0A3N4J2Q9_9PEZI</name>
<sequence>MKHYLSLLRSKNQELNQLHLSHMMSVPSTQMMVEGEFESMRMRHQFKKKVKVKASICLIF</sequence>
<proteinExistence type="predicted"/>
<protein>
    <submittedName>
        <fullName evidence="1">Uncharacterized protein</fullName>
    </submittedName>
</protein>